<dbReference type="PANTHER" id="PTHR47165:SF4">
    <property type="entry name" value="OS03G0429900 PROTEIN"/>
    <property type="match status" value="1"/>
</dbReference>
<comment type="caution">
    <text evidence="2">The sequence shown here is derived from an EMBL/GenBank/DDBJ whole genome shotgun (WGS) entry which is preliminary data.</text>
</comment>
<evidence type="ECO:0000313" key="3">
    <source>
        <dbReference type="Proteomes" id="UP000245207"/>
    </source>
</evidence>
<dbReference type="Gene3D" id="2.40.50.140">
    <property type="entry name" value="Nucleic acid-binding proteins"/>
    <property type="match status" value="1"/>
</dbReference>
<accession>A0A2U1KSG2</accession>
<keyword evidence="3" id="KW-1185">Reference proteome</keyword>
<evidence type="ECO:0000313" key="2">
    <source>
        <dbReference type="EMBL" id="PWA39687.1"/>
    </source>
</evidence>
<dbReference type="AlphaFoldDB" id="A0A2U1KSG2"/>
<feature type="compositionally biased region" description="Basic and acidic residues" evidence="1">
    <location>
        <begin position="646"/>
        <end position="670"/>
    </location>
</feature>
<proteinExistence type="predicted"/>
<reference evidence="2 3" key="1">
    <citation type="journal article" date="2018" name="Mol. Plant">
        <title>The genome of Artemisia annua provides insight into the evolution of Asteraceae family and artemisinin biosynthesis.</title>
        <authorList>
            <person name="Shen Q."/>
            <person name="Zhang L."/>
            <person name="Liao Z."/>
            <person name="Wang S."/>
            <person name="Yan T."/>
            <person name="Shi P."/>
            <person name="Liu M."/>
            <person name="Fu X."/>
            <person name="Pan Q."/>
            <person name="Wang Y."/>
            <person name="Lv Z."/>
            <person name="Lu X."/>
            <person name="Zhang F."/>
            <person name="Jiang W."/>
            <person name="Ma Y."/>
            <person name="Chen M."/>
            <person name="Hao X."/>
            <person name="Li L."/>
            <person name="Tang Y."/>
            <person name="Lv G."/>
            <person name="Zhou Y."/>
            <person name="Sun X."/>
            <person name="Brodelius P.E."/>
            <person name="Rose J.K.C."/>
            <person name="Tang K."/>
        </authorList>
    </citation>
    <scope>NUCLEOTIDE SEQUENCE [LARGE SCALE GENOMIC DNA]</scope>
    <source>
        <strain evidence="3">cv. Huhao1</strain>
        <tissue evidence="2">Leaf</tissue>
    </source>
</reference>
<sequence>MKVKRKAVPNRTAEDMPIQVSQSSDSETLIMGCQPRIQLVTGVYSVVVSAGIDSSVASSSSFNGSTPGSSLRNTSAMEIRHRPGGCPIANGSQNLHLNQGHLLVSCLQPQVDFPVGVPVQVPAVDGSVSTFQGSNIMHPSYVAVRQPGIVEVIDRPSVYGDESAGHVPMVLDFSTGSVTHSPNLGASSCSIAVNGPQTGVPARDRRQAGRRHLLAGRRHILNGQPCMTNSADPPVQGPVAPPQRQGAPLDYKCFGRCDQVCQYCGALFWLEEKRTGLPISVAPQYQRCCTGGHDNNALVKLFRTARDKLREADIPNFSIRLFGVVGANQYELPTADGIGAIVYEGGPESQIQLSATSATRYYFNPAVQETGELLAANNEANAIGPRLEVQTERLTSWEQERNRNRVPLATLLQIDLKTQQRVLFIQEAMILQIDTKHHWYYQKCDECGGKLTYGYLHGQCHQYGTKPNPENSYCFRIVITDGTGNALMSCFTPQTDGLIKDVNTLLEEVENKDPATIPPAILALQNTRHVFQFQFATPTMKGPPTFVLKKIMDNPLVILSASSAGPSSPPRVPITTNTDEEYTPPPATPTVTQDTPIDAPTITPQPPQPSATNTDEEYTPPPATPTVTQDTPIDAPTITPQPPDPSARKELFPASSNEERDPIPKKQKKE</sequence>
<organism evidence="2 3">
    <name type="scientific">Artemisia annua</name>
    <name type="common">Sweet wormwood</name>
    <dbReference type="NCBI Taxonomy" id="35608"/>
    <lineage>
        <taxon>Eukaryota</taxon>
        <taxon>Viridiplantae</taxon>
        <taxon>Streptophyta</taxon>
        <taxon>Embryophyta</taxon>
        <taxon>Tracheophyta</taxon>
        <taxon>Spermatophyta</taxon>
        <taxon>Magnoliopsida</taxon>
        <taxon>eudicotyledons</taxon>
        <taxon>Gunneridae</taxon>
        <taxon>Pentapetalae</taxon>
        <taxon>asterids</taxon>
        <taxon>campanulids</taxon>
        <taxon>Asterales</taxon>
        <taxon>Asteraceae</taxon>
        <taxon>Asteroideae</taxon>
        <taxon>Anthemideae</taxon>
        <taxon>Artemisiinae</taxon>
        <taxon>Artemisia</taxon>
    </lineage>
</organism>
<dbReference type="PANTHER" id="PTHR47165">
    <property type="entry name" value="OS03G0429900 PROTEIN"/>
    <property type="match status" value="1"/>
</dbReference>
<dbReference type="SUPFAM" id="SSF50249">
    <property type="entry name" value="Nucleic acid-binding proteins"/>
    <property type="match status" value="1"/>
</dbReference>
<feature type="region of interest" description="Disordered" evidence="1">
    <location>
        <begin position="560"/>
        <end position="670"/>
    </location>
</feature>
<dbReference type="EMBL" id="PKPP01014402">
    <property type="protein sequence ID" value="PWA39687.1"/>
    <property type="molecule type" value="Genomic_DNA"/>
</dbReference>
<evidence type="ECO:0000256" key="1">
    <source>
        <dbReference type="SAM" id="MobiDB-lite"/>
    </source>
</evidence>
<protein>
    <recommendedName>
        <fullName evidence="4">Replication factor A C-terminal domain-containing protein</fullName>
    </recommendedName>
</protein>
<name>A0A2U1KSG2_ARTAN</name>
<feature type="region of interest" description="Disordered" evidence="1">
    <location>
        <begin position="1"/>
        <end position="20"/>
    </location>
</feature>
<gene>
    <name evidence="2" type="ORF">CTI12_AA569690</name>
</gene>
<evidence type="ECO:0008006" key="4">
    <source>
        <dbReference type="Google" id="ProtNLM"/>
    </source>
</evidence>
<dbReference type="Proteomes" id="UP000245207">
    <property type="component" value="Unassembled WGS sequence"/>
</dbReference>
<dbReference type="InterPro" id="IPR012340">
    <property type="entry name" value="NA-bd_OB-fold"/>
</dbReference>